<evidence type="ECO:0000313" key="6">
    <source>
        <dbReference type="EMBL" id="ACE03190.1"/>
    </source>
</evidence>
<dbReference type="STRING" id="331678.Cphamn1_0217"/>
<keyword evidence="3" id="KW-0347">Helicase</keyword>
<dbReference type="SMART" id="SM00885">
    <property type="entry name" value="D5_N"/>
    <property type="match status" value="1"/>
</dbReference>
<dbReference type="Pfam" id="PF19263">
    <property type="entry name" value="DUF5906"/>
    <property type="match status" value="1"/>
</dbReference>
<dbReference type="EMBL" id="CP001101">
    <property type="protein sequence ID" value="ACE03190.1"/>
    <property type="molecule type" value="Genomic_DNA"/>
</dbReference>
<dbReference type="Gene3D" id="3.40.50.300">
    <property type="entry name" value="P-loop containing nucleotide triphosphate hydrolases"/>
    <property type="match status" value="1"/>
</dbReference>
<organism evidence="6">
    <name type="scientific">Chlorobium phaeobacteroides (strain BS1)</name>
    <dbReference type="NCBI Taxonomy" id="331678"/>
    <lineage>
        <taxon>Bacteria</taxon>
        <taxon>Pseudomonadati</taxon>
        <taxon>Chlorobiota</taxon>
        <taxon>Chlorobiia</taxon>
        <taxon>Chlorobiales</taxon>
        <taxon>Chlorobiaceae</taxon>
        <taxon>Chlorobium/Pelodictyon group</taxon>
        <taxon>Chlorobium</taxon>
    </lineage>
</organism>
<keyword evidence="2" id="KW-0378">Hydrolase</keyword>
<gene>
    <name evidence="6" type="ordered locus">Cphamn1_0217</name>
</gene>
<dbReference type="InterPro" id="IPR014818">
    <property type="entry name" value="Phage/plasmid_primase_P4_C"/>
</dbReference>
<evidence type="ECO:0000256" key="1">
    <source>
        <dbReference type="ARBA" id="ARBA00022741"/>
    </source>
</evidence>
<dbReference type="eggNOG" id="COG3378">
    <property type="taxonomic scope" value="Bacteria"/>
</dbReference>
<dbReference type="InterPro" id="IPR051620">
    <property type="entry name" value="ORF904-like_C"/>
</dbReference>
<evidence type="ECO:0000256" key="2">
    <source>
        <dbReference type="ARBA" id="ARBA00022801"/>
    </source>
</evidence>
<evidence type="ECO:0000259" key="5">
    <source>
        <dbReference type="PROSITE" id="PS51206"/>
    </source>
</evidence>
<dbReference type="PANTHER" id="PTHR35372">
    <property type="entry name" value="ATP BINDING PROTEIN-RELATED"/>
    <property type="match status" value="1"/>
</dbReference>
<feature type="domain" description="SF3 helicase" evidence="5">
    <location>
        <begin position="208"/>
        <end position="363"/>
    </location>
</feature>
<dbReference type="HOGENOM" id="CLU_018483_4_2_10"/>
<dbReference type="GO" id="GO:0004386">
    <property type="term" value="F:helicase activity"/>
    <property type="evidence" value="ECO:0007669"/>
    <property type="project" value="UniProtKB-KW"/>
</dbReference>
<proteinExistence type="predicted"/>
<sequence length="486" mass="55156">MSSLIDEIKAEAFKPGPEKKDVLVPSFLSLLSPNEILEQLLEQIEPVNFTEFTGGGEVRAVHHRIYAVKSVVRLAERKNWGLCKRNGAVYVFTGSHWRRVEDDDMEAFLGTAALRTGVPRYRADDYKFRAELLKQFHSEAHLTQPEPDAGRTLINLQNGTFEITQHGQQLREFRRADFLTHVLPFECREDAKAPLFRSFIERVLPDPDSQRVLAEFVGYVFIRGLKLEKALMLYGGGANGKSVFFDILLALLGSDNASSYSLASLTDSRNTYYRAMLADKLVNYASEINSKVEASIFKQLVSGEPVEARLPYGKPFILKEYAKLIFNANELPRDVEHTNAYFRRFLIIPFTVTIPEREQDKELAGKIIASELPGVFNWALEGLRRLLQQKNLSNCDAARHAVDQYKRESDSVQMFVDGRALEPSGVGFETLGDLYKDYKSFCADDGYRGLNKRNFSKRLEACGFEKVKRGIGWGFGCSRRADEEPF</sequence>
<dbReference type="NCBIfam" id="TIGR01613">
    <property type="entry name" value="primase_Cterm"/>
    <property type="match status" value="1"/>
</dbReference>
<evidence type="ECO:0000256" key="3">
    <source>
        <dbReference type="ARBA" id="ARBA00022806"/>
    </source>
</evidence>
<name>B3EKL2_CHLPB</name>
<dbReference type="Pfam" id="PF03288">
    <property type="entry name" value="Pox_D5"/>
    <property type="match status" value="1"/>
</dbReference>
<keyword evidence="4" id="KW-0067">ATP-binding</keyword>
<dbReference type="GO" id="GO:0016787">
    <property type="term" value="F:hydrolase activity"/>
    <property type="evidence" value="ECO:0007669"/>
    <property type="project" value="UniProtKB-KW"/>
</dbReference>
<evidence type="ECO:0000256" key="4">
    <source>
        <dbReference type="ARBA" id="ARBA00022840"/>
    </source>
</evidence>
<dbReference type="PANTHER" id="PTHR35372:SF2">
    <property type="entry name" value="SF3 HELICASE DOMAIN-CONTAINING PROTEIN"/>
    <property type="match status" value="1"/>
</dbReference>
<dbReference type="OrthoDB" id="9763644at2"/>
<dbReference type="PROSITE" id="PS51206">
    <property type="entry name" value="SF3_HELICASE_1"/>
    <property type="match status" value="1"/>
</dbReference>
<keyword evidence="1" id="KW-0547">Nucleotide-binding</keyword>
<dbReference type="InterPro" id="IPR045455">
    <property type="entry name" value="NrS-1_pol-like_helicase"/>
</dbReference>
<dbReference type="GO" id="GO:0005524">
    <property type="term" value="F:ATP binding"/>
    <property type="evidence" value="ECO:0007669"/>
    <property type="project" value="UniProtKB-KW"/>
</dbReference>
<reference evidence="6" key="1">
    <citation type="submission" date="2008-06" db="EMBL/GenBank/DDBJ databases">
        <title>Complete sequence of Chlorobium phaeobacteroides BS1.</title>
        <authorList>
            <consortium name="US DOE Joint Genome Institute"/>
            <person name="Lucas S."/>
            <person name="Copeland A."/>
            <person name="Lapidus A."/>
            <person name="Glavina del Rio T."/>
            <person name="Dalin E."/>
            <person name="Tice H."/>
            <person name="Bruce D."/>
            <person name="Goodwin L."/>
            <person name="Pitluck S."/>
            <person name="Schmutz J."/>
            <person name="Larimer F."/>
            <person name="Land M."/>
            <person name="Hauser L."/>
            <person name="Kyrpides N."/>
            <person name="Ovchinnikova G."/>
            <person name="Li T."/>
            <person name="Liu Z."/>
            <person name="Zhao F."/>
            <person name="Overmann J."/>
            <person name="Bryant D.A."/>
            <person name="Richardson P."/>
        </authorList>
    </citation>
    <scope>NUCLEOTIDE SEQUENCE [LARGE SCALE GENOMIC DNA]</scope>
    <source>
        <strain evidence="6">BS1</strain>
    </source>
</reference>
<dbReference type="KEGG" id="cpb:Cphamn1_0217"/>
<dbReference type="InterPro" id="IPR027417">
    <property type="entry name" value="P-loop_NTPase"/>
</dbReference>
<dbReference type="InterPro" id="IPR004968">
    <property type="entry name" value="DNA_primase/NTPase_C"/>
</dbReference>
<protein>
    <submittedName>
        <fullName evidence="6">Phage/plasmid primase, P4 family</fullName>
    </submittedName>
</protein>
<dbReference type="InterPro" id="IPR014015">
    <property type="entry name" value="Helicase_SF3_DNA-vir"/>
</dbReference>
<dbReference type="SUPFAM" id="SSF52540">
    <property type="entry name" value="P-loop containing nucleoside triphosphate hydrolases"/>
    <property type="match status" value="1"/>
</dbReference>
<accession>B3EKL2</accession>
<dbReference type="InterPro" id="IPR006500">
    <property type="entry name" value="Helicase_put_C_phage/plasmid"/>
</dbReference>
<dbReference type="AlphaFoldDB" id="B3EKL2"/>
<dbReference type="Pfam" id="PF08706">
    <property type="entry name" value="D5_N"/>
    <property type="match status" value="1"/>
</dbReference>